<organism evidence="3 4">
    <name type="scientific">Streptomyces desertarenae</name>
    <dbReference type="NCBI Taxonomy" id="2666184"/>
    <lineage>
        <taxon>Bacteria</taxon>
        <taxon>Bacillati</taxon>
        <taxon>Actinomycetota</taxon>
        <taxon>Actinomycetes</taxon>
        <taxon>Kitasatosporales</taxon>
        <taxon>Streptomycetaceae</taxon>
        <taxon>Streptomyces</taxon>
    </lineage>
</organism>
<dbReference type="Pfam" id="PF01337">
    <property type="entry name" value="Barstar"/>
    <property type="match status" value="1"/>
</dbReference>
<keyword evidence="4" id="KW-1185">Reference proteome</keyword>
<comment type="caution">
    <text evidence="3">The sequence shown here is derived from an EMBL/GenBank/DDBJ whole genome shotgun (WGS) entry which is preliminary data.</text>
</comment>
<reference evidence="4" key="1">
    <citation type="journal article" date="2019" name="Int. J. Syst. Evol. Microbiol.">
        <title>The Global Catalogue of Microorganisms (GCM) 10K type strain sequencing project: providing services to taxonomists for standard genome sequencing and annotation.</title>
        <authorList>
            <consortium name="The Broad Institute Genomics Platform"/>
            <consortium name="The Broad Institute Genome Sequencing Center for Infectious Disease"/>
            <person name="Wu L."/>
            <person name="Ma J."/>
        </authorList>
    </citation>
    <scope>NUCLEOTIDE SEQUENCE [LARGE SCALE GENOMIC DNA]</scope>
    <source>
        <strain evidence="4">CGMCC 4.7455</strain>
    </source>
</reference>
<evidence type="ECO:0000313" key="3">
    <source>
        <dbReference type="EMBL" id="MFD1831171.1"/>
    </source>
</evidence>
<feature type="domain" description="Barstar (barnase inhibitor)" evidence="2">
    <location>
        <begin position="8"/>
        <end position="89"/>
    </location>
</feature>
<dbReference type="InterPro" id="IPR000468">
    <property type="entry name" value="Barstar"/>
</dbReference>
<comment type="similarity">
    <text evidence="1">Belongs to the barstar family.</text>
</comment>
<protein>
    <submittedName>
        <fullName evidence="3">Barstar family protein</fullName>
    </submittedName>
</protein>
<name>A0ABW4PP19_9ACTN</name>
<dbReference type="EMBL" id="JBHUFU010000009">
    <property type="protein sequence ID" value="MFD1831171.1"/>
    <property type="molecule type" value="Genomic_DNA"/>
</dbReference>
<dbReference type="Gene3D" id="3.30.370.10">
    <property type="entry name" value="Barstar-like"/>
    <property type="match status" value="1"/>
</dbReference>
<evidence type="ECO:0000259" key="2">
    <source>
        <dbReference type="Pfam" id="PF01337"/>
    </source>
</evidence>
<gene>
    <name evidence="3" type="ORF">ACFSJS_16020</name>
</gene>
<evidence type="ECO:0000313" key="4">
    <source>
        <dbReference type="Proteomes" id="UP001597365"/>
    </source>
</evidence>
<dbReference type="RefSeq" id="WP_380900837.1">
    <property type="nucleotide sequence ID" value="NZ_JBHUFU010000009.1"/>
</dbReference>
<dbReference type="InterPro" id="IPR035905">
    <property type="entry name" value="Barstar-like_sf"/>
</dbReference>
<dbReference type="Proteomes" id="UP001597365">
    <property type="component" value="Unassembled WGS sequence"/>
</dbReference>
<proteinExistence type="inferred from homology"/>
<sequence length="111" mass="12485">MMDNELIVDLRGRLIETLNDFWDAVSEPCGLPEWFGRNLDAWSDTIQTRGISKVIDSHDILIVHVDQQGLFDGHRQEADVLVSIFDGEQNRLIPWAGLTNPLGALLSAESR</sequence>
<dbReference type="SUPFAM" id="SSF52038">
    <property type="entry name" value="Barstar-related"/>
    <property type="match status" value="1"/>
</dbReference>
<evidence type="ECO:0000256" key="1">
    <source>
        <dbReference type="ARBA" id="ARBA00006845"/>
    </source>
</evidence>
<accession>A0ABW4PP19</accession>